<sequence length="389" mass="43864">MEKEGHVLSKTLTMFVLFIFFLNMLSAQCLDRMSQNISSEPPSQLEPPKFKNRFRRIILSIVLGIITGLICALLFAFLVRHFVKHITRTPNLKGPVVFSPKISRKTLKSALSNEPQLLGSSSNGKYYKAVLDNGLNVAVKRIEPFSDCSPGVQKRKIQQQLENLASLRHRNLVSLRAYVCESCGYSLVYDYVPTGSLEDVMRRVRDNQLELKWEFRLRIAVGIIKGLYYLHFSCEPRRLHCNLKPSNVILDSEFEPRLADCGLATILPNYVRASSGYNAPECFQNCRYTDKSDIFSFGVILGVLLTGRDPLDPFFGEATSGGSLGQWLRHLQQAGEVREALDKSILGEEMEEDEMQMAVRIAVVCLSDLPADRPSSDELVSMLTQLNSF</sequence>
<dbReference type="InterPro" id="IPR011009">
    <property type="entry name" value="Kinase-like_dom_sf"/>
</dbReference>
<keyword evidence="4" id="KW-1185">Reference proteome</keyword>
<dbReference type="EMBL" id="JABTTQ020000003">
    <property type="protein sequence ID" value="KAK6160474.1"/>
    <property type="molecule type" value="Genomic_DNA"/>
</dbReference>
<keyword evidence="1" id="KW-0812">Transmembrane</keyword>
<dbReference type="Proteomes" id="UP001318860">
    <property type="component" value="Unassembled WGS sequence"/>
</dbReference>
<dbReference type="InterPro" id="IPR000719">
    <property type="entry name" value="Prot_kinase_dom"/>
</dbReference>
<proteinExistence type="predicted"/>
<feature type="domain" description="Protein kinase" evidence="2">
    <location>
        <begin position="112"/>
        <end position="389"/>
    </location>
</feature>
<evidence type="ECO:0000313" key="3">
    <source>
        <dbReference type="EMBL" id="KAK6160474.1"/>
    </source>
</evidence>
<dbReference type="Pfam" id="PF00069">
    <property type="entry name" value="Pkinase"/>
    <property type="match status" value="1"/>
</dbReference>
<dbReference type="PROSITE" id="PS50011">
    <property type="entry name" value="PROTEIN_KINASE_DOM"/>
    <property type="match status" value="1"/>
</dbReference>
<dbReference type="PANTHER" id="PTHR48055">
    <property type="entry name" value="LEUCINE-RICH REPEAT RECEPTOR PROTEIN KINASE EMS1"/>
    <property type="match status" value="1"/>
</dbReference>
<dbReference type="PANTHER" id="PTHR48055:SF22">
    <property type="entry name" value="LEUCINE-RICH REPEAT RECEPTOR-LIKE SERINE_THREONINE_TYROSINE-PROTEIN KINASE SOBIR1"/>
    <property type="match status" value="1"/>
</dbReference>
<evidence type="ECO:0000259" key="2">
    <source>
        <dbReference type="PROSITE" id="PS50011"/>
    </source>
</evidence>
<dbReference type="Gene3D" id="1.10.510.10">
    <property type="entry name" value="Transferase(Phosphotransferase) domain 1"/>
    <property type="match status" value="1"/>
</dbReference>
<feature type="transmembrane region" description="Helical" evidence="1">
    <location>
        <begin position="12"/>
        <end position="30"/>
    </location>
</feature>
<protein>
    <recommendedName>
        <fullName evidence="2">Protein kinase domain-containing protein</fullName>
    </recommendedName>
</protein>
<dbReference type="Gene3D" id="3.30.200.20">
    <property type="entry name" value="Phosphorylase Kinase, domain 1"/>
    <property type="match status" value="1"/>
</dbReference>
<feature type="transmembrane region" description="Helical" evidence="1">
    <location>
        <begin position="57"/>
        <end position="79"/>
    </location>
</feature>
<organism evidence="3 4">
    <name type="scientific">Rehmannia glutinosa</name>
    <name type="common">Chinese foxglove</name>
    <dbReference type="NCBI Taxonomy" id="99300"/>
    <lineage>
        <taxon>Eukaryota</taxon>
        <taxon>Viridiplantae</taxon>
        <taxon>Streptophyta</taxon>
        <taxon>Embryophyta</taxon>
        <taxon>Tracheophyta</taxon>
        <taxon>Spermatophyta</taxon>
        <taxon>Magnoliopsida</taxon>
        <taxon>eudicotyledons</taxon>
        <taxon>Gunneridae</taxon>
        <taxon>Pentapetalae</taxon>
        <taxon>asterids</taxon>
        <taxon>lamiids</taxon>
        <taxon>Lamiales</taxon>
        <taxon>Orobanchaceae</taxon>
        <taxon>Rehmannieae</taxon>
        <taxon>Rehmannia</taxon>
    </lineage>
</organism>
<keyword evidence="1" id="KW-0472">Membrane</keyword>
<dbReference type="InterPro" id="IPR051564">
    <property type="entry name" value="LRR_receptor-like_kinase"/>
</dbReference>
<comment type="caution">
    <text evidence="3">The sequence shown here is derived from an EMBL/GenBank/DDBJ whole genome shotgun (WGS) entry which is preliminary data.</text>
</comment>
<dbReference type="SUPFAM" id="SSF56112">
    <property type="entry name" value="Protein kinase-like (PK-like)"/>
    <property type="match status" value="1"/>
</dbReference>
<reference evidence="3 4" key="1">
    <citation type="journal article" date="2021" name="Comput. Struct. Biotechnol. J.">
        <title>De novo genome assembly of the potent medicinal plant Rehmannia glutinosa using nanopore technology.</title>
        <authorList>
            <person name="Ma L."/>
            <person name="Dong C."/>
            <person name="Song C."/>
            <person name="Wang X."/>
            <person name="Zheng X."/>
            <person name="Niu Y."/>
            <person name="Chen S."/>
            <person name="Feng W."/>
        </authorList>
    </citation>
    <scope>NUCLEOTIDE SEQUENCE [LARGE SCALE GENOMIC DNA]</scope>
    <source>
        <strain evidence="3">DH-2019</strain>
    </source>
</reference>
<name>A0ABR0XMT7_REHGL</name>
<evidence type="ECO:0000313" key="4">
    <source>
        <dbReference type="Proteomes" id="UP001318860"/>
    </source>
</evidence>
<gene>
    <name evidence="3" type="ORF">DH2020_003855</name>
</gene>
<evidence type="ECO:0000256" key="1">
    <source>
        <dbReference type="SAM" id="Phobius"/>
    </source>
</evidence>
<keyword evidence="1" id="KW-1133">Transmembrane helix</keyword>
<accession>A0ABR0XMT7</accession>